<evidence type="ECO:0000313" key="1">
    <source>
        <dbReference type="EnsemblPlants" id="OGLUM08G12240.1"/>
    </source>
</evidence>
<name>A0A0E0AU92_9ORYZ</name>
<accession>A0A0E0AU92</accession>
<evidence type="ECO:0000313" key="2">
    <source>
        <dbReference type="Proteomes" id="UP000026961"/>
    </source>
</evidence>
<dbReference type="AlphaFoldDB" id="A0A0E0AU92"/>
<dbReference type="EnsemblPlants" id="OGLUM08G12240.1">
    <property type="protein sequence ID" value="OGLUM08G12240.1"/>
    <property type="gene ID" value="OGLUM08G12240"/>
</dbReference>
<dbReference type="Gramene" id="OGLUM08G12240.1">
    <property type="protein sequence ID" value="OGLUM08G12240.1"/>
    <property type="gene ID" value="OGLUM08G12240"/>
</dbReference>
<reference evidence="1" key="1">
    <citation type="submission" date="2015-04" db="UniProtKB">
        <authorList>
            <consortium name="EnsemblPlants"/>
        </authorList>
    </citation>
    <scope>IDENTIFICATION</scope>
</reference>
<reference evidence="1" key="2">
    <citation type="submission" date="2018-05" db="EMBL/GenBank/DDBJ databases">
        <title>OgluRS3 (Oryza glumaepatula Reference Sequence Version 3).</title>
        <authorList>
            <person name="Zhang J."/>
            <person name="Kudrna D."/>
            <person name="Lee S."/>
            <person name="Talag J."/>
            <person name="Welchert J."/>
            <person name="Wing R.A."/>
        </authorList>
    </citation>
    <scope>NUCLEOTIDE SEQUENCE [LARGE SCALE GENOMIC DNA]</scope>
</reference>
<dbReference type="Proteomes" id="UP000026961">
    <property type="component" value="Chromosome 8"/>
</dbReference>
<dbReference type="SUPFAM" id="SSF53756">
    <property type="entry name" value="UDP-Glycosyltransferase/glycogen phosphorylase"/>
    <property type="match status" value="1"/>
</dbReference>
<sequence length="88" mass="9934">MDAELRLVAGARSGRSWDDIHRCPDVKGTQLCSLLNELYHKPVVPAGILLPPDTGDDRDRSDMMQWLDKQLARLVVYVALGTEDRPYI</sequence>
<proteinExistence type="predicted"/>
<dbReference type="HOGENOM" id="CLU_2472732_0_0_1"/>
<keyword evidence="2" id="KW-1185">Reference proteome</keyword>
<protein>
    <submittedName>
        <fullName evidence="1">Uncharacterized protein</fullName>
    </submittedName>
</protein>
<organism evidence="1">
    <name type="scientific">Oryza glumipatula</name>
    <dbReference type="NCBI Taxonomy" id="40148"/>
    <lineage>
        <taxon>Eukaryota</taxon>
        <taxon>Viridiplantae</taxon>
        <taxon>Streptophyta</taxon>
        <taxon>Embryophyta</taxon>
        <taxon>Tracheophyta</taxon>
        <taxon>Spermatophyta</taxon>
        <taxon>Magnoliopsida</taxon>
        <taxon>Liliopsida</taxon>
        <taxon>Poales</taxon>
        <taxon>Poaceae</taxon>
        <taxon>BOP clade</taxon>
        <taxon>Oryzoideae</taxon>
        <taxon>Oryzeae</taxon>
        <taxon>Oryzinae</taxon>
        <taxon>Oryza</taxon>
    </lineage>
</organism>